<dbReference type="GO" id="GO:0006355">
    <property type="term" value="P:regulation of DNA-templated transcription"/>
    <property type="evidence" value="ECO:0007669"/>
    <property type="project" value="InterPro"/>
</dbReference>
<dbReference type="InterPro" id="IPR059106">
    <property type="entry name" value="WHD_MalT"/>
</dbReference>
<dbReference type="InterPro" id="IPR001867">
    <property type="entry name" value="OmpR/PhoB-type_DNA-bd"/>
</dbReference>
<dbReference type="PROSITE" id="PS51755">
    <property type="entry name" value="OMPR_PHOB"/>
    <property type="match status" value="1"/>
</dbReference>
<evidence type="ECO:0000313" key="6">
    <source>
        <dbReference type="Proteomes" id="UP000619260"/>
    </source>
</evidence>
<evidence type="ECO:0000256" key="2">
    <source>
        <dbReference type="ARBA" id="ARBA00023125"/>
    </source>
</evidence>
<dbReference type="GO" id="GO:0003677">
    <property type="term" value="F:DNA binding"/>
    <property type="evidence" value="ECO:0007669"/>
    <property type="project" value="UniProtKB-UniRule"/>
</dbReference>
<dbReference type="AlphaFoldDB" id="A0A8J3YQD1"/>
<feature type="DNA-binding region" description="OmpR/PhoB-type" evidence="3">
    <location>
        <begin position="693"/>
        <end position="796"/>
    </location>
</feature>
<dbReference type="InterPro" id="IPR036388">
    <property type="entry name" value="WH-like_DNA-bd_sf"/>
</dbReference>
<reference evidence="5" key="1">
    <citation type="submission" date="2021-01" db="EMBL/GenBank/DDBJ databases">
        <title>Whole genome shotgun sequence of Virgisporangium aliadipatigenens NBRC 105644.</title>
        <authorList>
            <person name="Komaki H."/>
            <person name="Tamura T."/>
        </authorList>
    </citation>
    <scope>NUCLEOTIDE SEQUENCE</scope>
    <source>
        <strain evidence="5">NBRC 105644</strain>
    </source>
</reference>
<dbReference type="SUPFAM" id="SSF48452">
    <property type="entry name" value="TPR-like"/>
    <property type="match status" value="1"/>
</dbReference>
<dbReference type="Gene3D" id="1.10.10.10">
    <property type="entry name" value="Winged helix-like DNA-binding domain superfamily/Winged helix DNA-binding domain"/>
    <property type="match status" value="1"/>
</dbReference>
<comment type="caution">
    <text evidence="5">The sequence shown here is derived from an EMBL/GenBank/DDBJ whole genome shotgun (WGS) entry which is preliminary data.</text>
</comment>
<dbReference type="InterPro" id="IPR051677">
    <property type="entry name" value="AfsR-DnrI-RedD_regulator"/>
</dbReference>
<dbReference type="SUPFAM" id="SSF52540">
    <property type="entry name" value="P-loop containing nucleoside triphosphate hydrolases"/>
    <property type="match status" value="1"/>
</dbReference>
<organism evidence="5 6">
    <name type="scientific">Virgisporangium aliadipatigenens</name>
    <dbReference type="NCBI Taxonomy" id="741659"/>
    <lineage>
        <taxon>Bacteria</taxon>
        <taxon>Bacillati</taxon>
        <taxon>Actinomycetota</taxon>
        <taxon>Actinomycetes</taxon>
        <taxon>Micromonosporales</taxon>
        <taxon>Micromonosporaceae</taxon>
        <taxon>Virgisporangium</taxon>
    </lineage>
</organism>
<keyword evidence="6" id="KW-1185">Reference proteome</keyword>
<proteinExistence type="inferred from homology"/>
<evidence type="ECO:0000313" key="5">
    <source>
        <dbReference type="EMBL" id="GIJ48647.1"/>
    </source>
</evidence>
<protein>
    <recommendedName>
        <fullName evidence="4">OmpR/PhoB-type domain-containing protein</fullName>
    </recommendedName>
</protein>
<evidence type="ECO:0000256" key="1">
    <source>
        <dbReference type="ARBA" id="ARBA00005820"/>
    </source>
</evidence>
<dbReference type="SMART" id="SM01043">
    <property type="entry name" value="BTAD"/>
    <property type="match status" value="1"/>
</dbReference>
<evidence type="ECO:0000259" key="4">
    <source>
        <dbReference type="PROSITE" id="PS51755"/>
    </source>
</evidence>
<evidence type="ECO:0000256" key="3">
    <source>
        <dbReference type="PROSITE-ProRule" id="PRU01091"/>
    </source>
</evidence>
<dbReference type="Pfam" id="PF25873">
    <property type="entry name" value="WHD_MalT"/>
    <property type="match status" value="1"/>
</dbReference>
<dbReference type="InterPro" id="IPR016032">
    <property type="entry name" value="Sig_transdc_resp-reg_C-effctor"/>
</dbReference>
<dbReference type="PANTHER" id="PTHR35807">
    <property type="entry name" value="TRANSCRIPTIONAL REGULATOR REDD-RELATED"/>
    <property type="match status" value="1"/>
</dbReference>
<dbReference type="EMBL" id="BOPF01000021">
    <property type="protein sequence ID" value="GIJ48647.1"/>
    <property type="molecule type" value="Genomic_DNA"/>
</dbReference>
<feature type="domain" description="OmpR/PhoB-type" evidence="4">
    <location>
        <begin position="693"/>
        <end position="796"/>
    </location>
</feature>
<dbReference type="Pfam" id="PF00486">
    <property type="entry name" value="Trans_reg_C"/>
    <property type="match status" value="1"/>
</dbReference>
<comment type="similarity">
    <text evidence="1">Belongs to the AfsR/DnrI/RedD regulatory family.</text>
</comment>
<dbReference type="Pfam" id="PF03704">
    <property type="entry name" value="BTAD"/>
    <property type="match status" value="1"/>
</dbReference>
<name>A0A8J3YQD1_9ACTN</name>
<dbReference type="Proteomes" id="UP000619260">
    <property type="component" value="Unassembled WGS sequence"/>
</dbReference>
<dbReference type="GO" id="GO:0000160">
    <property type="term" value="P:phosphorelay signal transduction system"/>
    <property type="evidence" value="ECO:0007669"/>
    <property type="project" value="InterPro"/>
</dbReference>
<dbReference type="Gene3D" id="1.25.40.10">
    <property type="entry name" value="Tetratricopeptide repeat domain"/>
    <property type="match status" value="1"/>
</dbReference>
<dbReference type="SUPFAM" id="SSF46894">
    <property type="entry name" value="C-terminal effector domain of the bipartite response regulators"/>
    <property type="match status" value="1"/>
</dbReference>
<keyword evidence="2 3" id="KW-0238">DNA-binding</keyword>
<gene>
    <name evidence="5" type="ORF">Val02_55330</name>
</gene>
<dbReference type="SMART" id="SM00862">
    <property type="entry name" value="Trans_reg_C"/>
    <property type="match status" value="1"/>
</dbReference>
<accession>A0A8J3YQD1</accession>
<dbReference type="InterPro" id="IPR027417">
    <property type="entry name" value="P-loop_NTPase"/>
</dbReference>
<dbReference type="InterPro" id="IPR005158">
    <property type="entry name" value="BTAD"/>
</dbReference>
<dbReference type="InterPro" id="IPR011990">
    <property type="entry name" value="TPR-like_helical_dom_sf"/>
</dbReference>
<sequence>MNIDGMIVAGRPPSRTATTVPTQRLGLIRPRLLARLDRSRGAGLAVIAAPAGFGKTTLLAQAAHRHTGPVAWLSIAPADAAEGRLTELIAAAVSKALAADSGDLLLVIDNAHHALGTPDETILAELASFTPDNTYVLLAGRQLPAHSLLRHEVAGYFEVLGPEQLRFRPWEVERLLADVYGEALPPDDAALLTRRTGGWAAGLAMFHVSTRGRPLQARQRAVAALSERWDLTRGYLARTVLAELRPELREFLVRTSVFDVVTASRCDRLLATTGSARVLDELSSHHALPVTSDAGEYQYHQVLRSHLLAALVDDLGEQQARAWHHRAAQLLVAEPAHAEAARSFARAGDWRGVGTLLSTLGAEVAETPEEPLADLLPAWLLAEDPWLAYAEAKRRLYDGQLEAARDGLLRAAELFGDDAGRASQHERQLAAIFMPEPPPGRTHWASWVRALTLAHPHEVGVEAAVLTGPEGELVRILADFLAGDTSSAMRRASRPMTATWPDDSFAGLALRVTRAAIQVMHGPDPQLRAQCTLDLVQLADEADAAGWPWLSRVARAATGLSGDPVLGAEASTVADECDRRGDRWGAAVAQSLGLLHDRRVGRLTTAAALQLLQRCEELNAPVMQAWARVSLSLASVAEQAPDSVERVRELFEAADAAGVPAAKAVMSCVLERYEVATAQALIPRRPSAQVPHTPAARWLDITCFGSFRLEIDGRPVDLSGVRARARSALRLLATHAGQQVHREVLIEALWPDLTPAAATRNLQVTISALRGLLDRATGPGRPSLLVRSGGSYGLALPPGGYCDVVAFHDAVGRWRRLRGGPDRAAEIATLREALAAYGAELLPEEGPAEWAVAAREQVDRQATEASRALAEAELARGHVGEAITAAEHSLSLDRTDDKAWQVLLEGYERAGAPAKAAQVRKRYAAMLTDLGLDAATVGHVSGVNGGENRT</sequence>